<sequence>LQRVVRERLKEKILEVGHPNPEGPIQQTWSDVVKVTPRCERKMLEETRAVAKAKRTEIDTLRISMVSKERRMSSGW</sequence>
<reference evidence="1" key="1">
    <citation type="submission" date="2017-02" db="UniProtKB">
        <authorList>
            <consortium name="WormBaseParasite"/>
        </authorList>
    </citation>
    <scope>IDENTIFICATION</scope>
</reference>
<dbReference type="WBParaSite" id="HPLM_0000525901-mRNA-1">
    <property type="protein sequence ID" value="HPLM_0000525901-mRNA-1"/>
    <property type="gene ID" value="HPLM_0000525901"/>
</dbReference>
<evidence type="ECO:0000313" key="1">
    <source>
        <dbReference type="WBParaSite" id="HPLM_0000525901-mRNA-1"/>
    </source>
</evidence>
<organism evidence="1">
    <name type="scientific">Haemonchus placei</name>
    <name type="common">Barber's pole worm</name>
    <dbReference type="NCBI Taxonomy" id="6290"/>
    <lineage>
        <taxon>Eukaryota</taxon>
        <taxon>Metazoa</taxon>
        <taxon>Ecdysozoa</taxon>
        <taxon>Nematoda</taxon>
        <taxon>Chromadorea</taxon>
        <taxon>Rhabditida</taxon>
        <taxon>Rhabditina</taxon>
        <taxon>Rhabditomorpha</taxon>
        <taxon>Strongyloidea</taxon>
        <taxon>Trichostrongylidae</taxon>
        <taxon>Haemonchus</taxon>
    </lineage>
</organism>
<proteinExistence type="predicted"/>
<name>A0A0N4W5K7_HAEPC</name>
<dbReference type="AlphaFoldDB" id="A0A0N4W5K7"/>
<protein>
    <submittedName>
        <fullName evidence="1">Reverse transcriptase domain-containing protein</fullName>
    </submittedName>
</protein>
<accession>A0A0N4W5K7</accession>